<dbReference type="Gene3D" id="2.115.10.20">
    <property type="entry name" value="Glycosyl hydrolase domain, family 43"/>
    <property type="match status" value="1"/>
</dbReference>
<keyword evidence="2 4" id="KW-0808">Transferase</keyword>
<evidence type="ECO:0000313" key="5">
    <source>
        <dbReference type="Proteomes" id="UP000319576"/>
    </source>
</evidence>
<keyword evidence="1 4" id="KW-0328">Glycosyltransferase</keyword>
<comment type="similarity">
    <text evidence="3">Belongs to the glycosyl hydrolase 130 family.</text>
</comment>
<evidence type="ECO:0000256" key="1">
    <source>
        <dbReference type="ARBA" id="ARBA00022676"/>
    </source>
</evidence>
<organism evidence="4 5">
    <name type="scientific">Urbifossiella limnaea</name>
    <dbReference type="NCBI Taxonomy" id="2528023"/>
    <lineage>
        <taxon>Bacteria</taxon>
        <taxon>Pseudomonadati</taxon>
        <taxon>Planctomycetota</taxon>
        <taxon>Planctomycetia</taxon>
        <taxon>Gemmatales</taxon>
        <taxon>Gemmataceae</taxon>
        <taxon>Urbifossiella</taxon>
    </lineage>
</organism>
<dbReference type="PANTHER" id="PTHR34106">
    <property type="entry name" value="GLYCOSIDASE"/>
    <property type="match status" value="1"/>
</dbReference>
<name>A0A517Y1S6_9BACT</name>
<sequence length="362" mass="39587">MTRTVQRLLTRLLLRPEDVPASSADFEVVGAFNPGAVRVDDEVVLLVRVAERPRERRPGFTGLPRWDVAAGLTIDWVPDDELIVVDPRVVRRKADGLVRLTFTSHLRVVHCGDGTGVREVTGVTFRPQGEAEEFGVEDPRITPLNGRFYFTYVAVSRHGPATALASTSDFRTFDRHGIAFCPENKDVVLFPEMIGGGYAALHRPVCGTPFTRPEMWVARSPDLLHWGAHVPLSLAGGEWQSGRVGAGPPPLRVPEGWLAIYHGNRHPTRPGDVGEYFGGLLLLDATDPTRVLRRTAEPFMRPEAEFEVTGFVPNVVFPTGVVENGEALLVYYGAADAATAVAAFSRRELVAAMTGLSMTGRS</sequence>
<dbReference type="KEGG" id="uli:ETAA1_57130"/>
<dbReference type="SUPFAM" id="SSF75005">
    <property type="entry name" value="Arabinanase/levansucrase/invertase"/>
    <property type="match status" value="2"/>
</dbReference>
<dbReference type="OrthoDB" id="9759709at2"/>
<dbReference type="PANTHER" id="PTHR34106:SF5">
    <property type="entry name" value="GLYCOSIDASE"/>
    <property type="match status" value="1"/>
</dbReference>
<dbReference type="PIRSF" id="PIRSF016202">
    <property type="entry name" value="PH1107"/>
    <property type="match status" value="1"/>
</dbReference>
<dbReference type="EMBL" id="CP036273">
    <property type="protein sequence ID" value="QDU23707.1"/>
    <property type="molecule type" value="Genomic_DNA"/>
</dbReference>
<dbReference type="Pfam" id="PF04041">
    <property type="entry name" value="Glyco_hydro_130"/>
    <property type="match status" value="1"/>
</dbReference>
<evidence type="ECO:0000256" key="2">
    <source>
        <dbReference type="ARBA" id="ARBA00022679"/>
    </source>
</evidence>
<evidence type="ECO:0000256" key="3">
    <source>
        <dbReference type="ARBA" id="ARBA00024356"/>
    </source>
</evidence>
<proteinExistence type="inferred from homology"/>
<dbReference type="EC" id="2.4.1.-" evidence="4"/>
<dbReference type="GO" id="GO:0016757">
    <property type="term" value="F:glycosyltransferase activity"/>
    <property type="evidence" value="ECO:0007669"/>
    <property type="project" value="UniProtKB-KW"/>
</dbReference>
<evidence type="ECO:0000313" key="4">
    <source>
        <dbReference type="EMBL" id="QDU23707.1"/>
    </source>
</evidence>
<reference evidence="4 5" key="1">
    <citation type="submission" date="2019-02" db="EMBL/GenBank/DDBJ databases">
        <title>Deep-cultivation of Planctomycetes and their phenomic and genomic characterization uncovers novel biology.</title>
        <authorList>
            <person name="Wiegand S."/>
            <person name="Jogler M."/>
            <person name="Boedeker C."/>
            <person name="Pinto D."/>
            <person name="Vollmers J."/>
            <person name="Rivas-Marin E."/>
            <person name="Kohn T."/>
            <person name="Peeters S.H."/>
            <person name="Heuer A."/>
            <person name="Rast P."/>
            <person name="Oberbeckmann S."/>
            <person name="Bunk B."/>
            <person name="Jeske O."/>
            <person name="Meyerdierks A."/>
            <person name="Storesund J.E."/>
            <person name="Kallscheuer N."/>
            <person name="Luecker S."/>
            <person name="Lage O.M."/>
            <person name="Pohl T."/>
            <person name="Merkel B.J."/>
            <person name="Hornburger P."/>
            <person name="Mueller R.-W."/>
            <person name="Bruemmer F."/>
            <person name="Labrenz M."/>
            <person name="Spormann A.M."/>
            <person name="Op den Camp H."/>
            <person name="Overmann J."/>
            <person name="Amann R."/>
            <person name="Jetten M.S.M."/>
            <person name="Mascher T."/>
            <person name="Medema M.H."/>
            <person name="Devos D.P."/>
            <person name="Kaster A.-K."/>
            <person name="Ovreas L."/>
            <person name="Rohde M."/>
            <person name="Galperin M.Y."/>
            <person name="Jogler C."/>
        </authorList>
    </citation>
    <scope>NUCLEOTIDE SEQUENCE [LARGE SCALE GENOMIC DNA]</scope>
    <source>
        <strain evidence="4 5">ETA_A1</strain>
    </source>
</reference>
<dbReference type="AlphaFoldDB" id="A0A517Y1S6"/>
<protein>
    <submittedName>
        <fullName evidence="4">Beta-1,4-mannooligosaccharide phosphorylase</fullName>
        <ecNumber evidence="4">2.4.1.-</ecNumber>
    </submittedName>
</protein>
<dbReference type="RefSeq" id="WP_145243936.1">
    <property type="nucleotide sequence ID" value="NZ_CP036273.1"/>
</dbReference>
<accession>A0A517Y1S6</accession>
<dbReference type="InterPro" id="IPR023296">
    <property type="entry name" value="Glyco_hydro_beta-prop_sf"/>
</dbReference>
<keyword evidence="5" id="KW-1185">Reference proteome</keyword>
<gene>
    <name evidence="4" type="ORF">ETAA1_57130</name>
</gene>
<dbReference type="Proteomes" id="UP000319576">
    <property type="component" value="Chromosome"/>
</dbReference>
<dbReference type="InterPro" id="IPR007184">
    <property type="entry name" value="Mannoside_phosphorylase"/>
</dbReference>